<evidence type="ECO:0000313" key="4">
    <source>
        <dbReference type="EMBL" id="CAF1598127.1"/>
    </source>
</evidence>
<dbReference type="Gene3D" id="2.60.40.10">
    <property type="entry name" value="Immunoglobulins"/>
    <property type="match status" value="2"/>
</dbReference>
<dbReference type="Pfam" id="PF00041">
    <property type="entry name" value="fn3"/>
    <property type="match status" value="1"/>
</dbReference>
<feature type="region of interest" description="Disordered" evidence="1">
    <location>
        <begin position="369"/>
        <end position="392"/>
    </location>
</feature>
<dbReference type="PANTHER" id="PTHR46957">
    <property type="entry name" value="CYTOKINE RECEPTOR"/>
    <property type="match status" value="1"/>
</dbReference>
<evidence type="ECO:0000259" key="3">
    <source>
        <dbReference type="PROSITE" id="PS50853"/>
    </source>
</evidence>
<dbReference type="InterPro" id="IPR036116">
    <property type="entry name" value="FN3_sf"/>
</dbReference>
<accession>A0A816AIM2</accession>
<dbReference type="InterPro" id="IPR013783">
    <property type="entry name" value="Ig-like_fold"/>
</dbReference>
<feature type="transmembrane region" description="Helical" evidence="2">
    <location>
        <begin position="322"/>
        <end position="344"/>
    </location>
</feature>
<evidence type="ECO:0000256" key="1">
    <source>
        <dbReference type="SAM" id="MobiDB-lite"/>
    </source>
</evidence>
<dbReference type="SMART" id="SM00060">
    <property type="entry name" value="FN3"/>
    <property type="match status" value="2"/>
</dbReference>
<sequence>MCILAPTYIPRGFRFVQVLGATTVQFAWEPPLAVDEVNIRGFHKAYQIEMFRLDDPENSLRVISNIPPNQAGIILFNAPANGLVGARIRIETDRYLGPTSPVIEFQTREGRPGPVTNLRGSQHAGNGILLFWEPPDEPNGFIIGYQIDYKTIESIVAQPGLDQPSIIIQDRNQLSYLIGGLKPNTKYRVQVRARTVAGLSISPAMIELTTNYSLVPSKPKFIVSYRGTTFFNVSFDPNAMAIHGSLYYVQYKEDERDGESIFKRTYVVSNDRSIIVSPLEPGKTYITILVAGDGIRAETKSDPQLVSTLGKDRGPRVRDASWFIGLLVSLSILVIVLIVVCGLMTQKGGQYSKLEQDALTHDEDDKFNDYNRASSDSSMKHSRSSLHDSTAELDADKRRTYLVKYGESEGFARDGQNEDPNNFSTAV</sequence>
<gene>
    <name evidence="4" type="ORF">CJN711_LOCUS34822</name>
</gene>
<dbReference type="EMBL" id="CAJNOV010016969">
    <property type="protein sequence ID" value="CAF1598127.1"/>
    <property type="molecule type" value="Genomic_DNA"/>
</dbReference>
<dbReference type="InterPro" id="IPR050713">
    <property type="entry name" value="RTP_Phos/Ushers"/>
</dbReference>
<proteinExistence type="predicted"/>
<evidence type="ECO:0000256" key="2">
    <source>
        <dbReference type="SAM" id="Phobius"/>
    </source>
</evidence>
<dbReference type="PRINTS" id="PR00014">
    <property type="entry name" value="FNTYPEIII"/>
</dbReference>
<evidence type="ECO:0000313" key="5">
    <source>
        <dbReference type="Proteomes" id="UP000663855"/>
    </source>
</evidence>
<keyword evidence="2" id="KW-1133">Transmembrane helix</keyword>
<dbReference type="Proteomes" id="UP000663855">
    <property type="component" value="Unassembled WGS sequence"/>
</dbReference>
<feature type="domain" description="Fibronectin type-III" evidence="3">
    <location>
        <begin position="215"/>
        <end position="311"/>
    </location>
</feature>
<dbReference type="CDD" id="cd00063">
    <property type="entry name" value="FN3"/>
    <property type="match status" value="1"/>
</dbReference>
<dbReference type="SUPFAM" id="SSF49265">
    <property type="entry name" value="Fibronectin type III"/>
    <property type="match status" value="2"/>
</dbReference>
<keyword evidence="2" id="KW-0812">Transmembrane</keyword>
<name>A0A816AIM2_9BILA</name>
<dbReference type="AlphaFoldDB" id="A0A816AIM2"/>
<organism evidence="4 5">
    <name type="scientific">Rotaria magnacalcarata</name>
    <dbReference type="NCBI Taxonomy" id="392030"/>
    <lineage>
        <taxon>Eukaryota</taxon>
        <taxon>Metazoa</taxon>
        <taxon>Spiralia</taxon>
        <taxon>Gnathifera</taxon>
        <taxon>Rotifera</taxon>
        <taxon>Eurotatoria</taxon>
        <taxon>Bdelloidea</taxon>
        <taxon>Philodinida</taxon>
        <taxon>Philodinidae</taxon>
        <taxon>Rotaria</taxon>
    </lineage>
</organism>
<feature type="domain" description="Fibronectin type-III" evidence="3">
    <location>
        <begin position="9"/>
        <end position="110"/>
    </location>
</feature>
<keyword evidence="2" id="KW-0472">Membrane</keyword>
<comment type="caution">
    <text evidence="4">The sequence shown here is derived from an EMBL/GenBank/DDBJ whole genome shotgun (WGS) entry which is preliminary data.</text>
</comment>
<dbReference type="PANTHER" id="PTHR46957:SF3">
    <property type="entry name" value="CYTOKINE RECEPTOR"/>
    <property type="match status" value="1"/>
</dbReference>
<dbReference type="GO" id="GO:0016020">
    <property type="term" value="C:membrane"/>
    <property type="evidence" value="ECO:0007669"/>
    <property type="project" value="UniProtKB-SubCell"/>
</dbReference>
<protein>
    <recommendedName>
        <fullName evidence="3">Fibronectin type-III domain-containing protein</fullName>
    </recommendedName>
</protein>
<feature type="domain" description="Fibronectin type-III" evidence="3">
    <location>
        <begin position="114"/>
        <end position="213"/>
    </location>
</feature>
<dbReference type="InterPro" id="IPR003961">
    <property type="entry name" value="FN3_dom"/>
</dbReference>
<dbReference type="PROSITE" id="PS50853">
    <property type="entry name" value="FN3"/>
    <property type="match status" value="3"/>
</dbReference>
<reference evidence="4" key="1">
    <citation type="submission" date="2021-02" db="EMBL/GenBank/DDBJ databases">
        <authorList>
            <person name="Nowell W R."/>
        </authorList>
    </citation>
    <scope>NUCLEOTIDE SEQUENCE</scope>
</reference>